<sequence length="165" mass="19016">MDEKSEMTENGAVDANSICEGVFSPNTAQAQQKAPLSFVASPEAFPRLQPDTALLAANPENKDRQTRIKVGNDKEHLSKCKTTEYLGILFFYFCFHPLFFKKKHKMGYTQKKKQKERKHSCPICQKKFKNKRGITEHMRYHNGEIFLTYFSHKQKSKPIVQTIAA</sequence>
<reference evidence="3 4" key="1">
    <citation type="journal article" date="2013" name="Curr. Biol.">
        <title>The Genome of the Foraminiferan Reticulomyxa filosa.</title>
        <authorList>
            <person name="Glockner G."/>
            <person name="Hulsmann N."/>
            <person name="Schleicher M."/>
            <person name="Noegel A.A."/>
            <person name="Eichinger L."/>
            <person name="Gallinger C."/>
            <person name="Pawlowski J."/>
            <person name="Sierra R."/>
            <person name="Euteneuer U."/>
            <person name="Pillet L."/>
            <person name="Moustafa A."/>
            <person name="Platzer M."/>
            <person name="Groth M."/>
            <person name="Szafranski K."/>
            <person name="Schliwa M."/>
        </authorList>
    </citation>
    <scope>NUCLEOTIDE SEQUENCE [LARGE SCALE GENOMIC DNA]</scope>
</reference>
<dbReference type="AlphaFoldDB" id="X6MUE4"/>
<keyword evidence="1" id="KW-0479">Metal-binding</keyword>
<dbReference type="SMART" id="SM00355">
    <property type="entry name" value="ZnF_C2H2"/>
    <property type="match status" value="1"/>
</dbReference>
<evidence type="ECO:0000313" key="3">
    <source>
        <dbReference type="EMBL" id="ETO17067.1"/>
    </source>
</evidence>
<evidence type="ECO:0000259" key="2">
    <source>
        <dbReference type="PROSITE" id="PS50157"/>
    </source>
</evidence>
<dbReference type="Gene3D" id="3.30.160.60">
    <property type="entry name" value="Classic Zinc Finger"/>
    <property type="match status" value="1"/>
</dbReference>
<dbReference type="EMBL" id="ASPP01017296">
    <property type="protein sequence ID" value="ETO17067.1"/>
    <property type="molecule type" value="Genomic_DNA"/>
</dbReference>
<proteinExistence type="predicted"/>
<name>X6MUE4_RETFI</name>
<protein>
    <recommendedName>
        <fullName evidence="2">C2H2-type domain-containing protein</fullName>
    </recommendedName>
</protein>
<keyword evidence="1" id="KW-0863">Zinc-finger</keyword>
<feature type="domain" description="C2H2-type" evidence="2">
    <location>
        <begin position="119"/>
        <end position="144"/>
    </location>
</feature>
<keyword evidence="4" id="KW-1185">Reference proteome</keyword>
<dbReference type="PROSITE" id="PS50157">
    <property type="entry name" value="ZINC_FINGER_C2H2_2"/>
    <property type="match status" value="1"/>
</dbReference>
<organism evidence="3 4">
    <name type="scientific">Reticulomyxa filosa</name>
    <dbReference type="NCBI Taxonomy" id="46433"/>
    <lineage>
        <taxon>Eukaryota</taxon>
        <taxon>Sar</taxon>
        <taxon>Rhizaria</taxon>
        <taxon>Retaria</taxon>
        <taxon>Foraminifera</taxon>
        <taxon>Monothalamids</taxon>
        <taxon>Reticulomyxidae</taxon>
        <taxon>Reticulomyxa</taxon>
    </lineage>
</organism>
<comment type="caution">
    <text evidence="3">The sequence shown here is derived from an EMBL/GenBank/DDBJ whole genome shotgun (WGS) entry which is preliminary data.</text>
</comment>
<gene>
    <name evidence="3" type="ORF">RFI_20263</name>
</gene>
<keyword evidence="1" id="KW-0862">Zinc</keyword>
<dbReference type="Proteomes" id="UP000023152">
    <property type="component" value="Unassembled WGS sequence"/>
</dbReference>
<dbReference type="OrthoDB" id="10004641at2759"/>
<dbReference type="PROSITE" id="PS00028">
    <property type="entry name" value="ZINC_FINGER_C2H2_1"/>
    <property type="match status" value="1"/>
</dbReference>
<evidence type="ECO:0000256" key="1">
    <source>
        <dbReference type="PROSITE-ProRule" id="PRU00042"/>
    </source>
</evidence>
<dbReference type="InterPro" id="IPR036236">
    <property type="entry name" value="Znf_C2H2_sf"/>
</dbReference>
<evidence type="ECO:0000313" key="4">
    <source>
        <dbReference type="Proteomes" id="UP000023152"/>
    </source>
</evidence>
<dbReference type="GO" id="GO:0008270">
    <property type="term" value="F:zinc ion binding"/>
    <property type="evidence" value="ECO:0007669"/>
    <property type="project" value="UniProtKB-KW"/>
</dbReference>
<dbReference type="InterPro" id="IPR013087">
    <property type="entry name" value="Znf_C2H2_type"/>
</dbReference>
<dbReference type="SUPFAM" id="SSF57667">
    <property type="entry name" value="beta-beta-alpha zinc fingers"/>
    <property type="match status" value="1"/>
</dbReference>
<accession>X6MUE4</accession>